<dbReference type="InterPro" id="IPR003615">
    <property type="entry name" value="HNH_nuc"/>
</dbReference>
<comment type="caution">
    <text evidence="3">The sequence shown here is derived from an EMBL/GenBank/DDBJ whole genome shotgun (WGS) entry which is preliminary data.</text>
</comment>
<dbReference type="EMBL" id="BOOB01000027">
    <property type="protein sequence ID" value="GIH33615.1"/>
    <property type="molecule type" value="Genomic_DNA"/>
</dbReference>
<proteinExistence type="predicted"/>
<gene>
    <name evidence="3" type="ORF">Mam01_37790</name>
</gene>
<evidence type="ECO:0000256" key="1">
    <source>
        <dbReference type="SAM" id="MobiDB-lite"/>
    </source>
</evidence>
<dbReference type="Pfam" id="PF01844">
    <property type="entry name" value="HNH"/>
    <property type="match status" value="1"/>
</dbReference>
<name>A0ABQ4FFQ6_9ACTN</name>
<organism evidence="3 4">
    <name type="scientific">Microbispora amethystogenes</name>
    <dbReference type="NCBI Taxonomy" id="1427754"/>
    <lineage>
        <taxon>Bacteria</taxon>
        <taxon>Bacillati</taxon>
        <taxon>Actinomycetota</taxon>
        <taxon>Actinomycetes</taxon>
        <taxon>Streptosporangiales</taxon>
        <taxon>Streptosporangiaceae</taxon>
        <taxon>Microbispora</taxon>
    </lineage>
</organism>
<feature type="region of interest" description="Disordered" evidence="1">
    <location>
        <begin position="178"/>
        <end position="210"/>
    </location>
</feature>
<protein>
    <recommendedName>
        <fullName evidence="2">HNH domain-containing protein</fullName>
    </recommendedName>
</protein>
<keyword evidence="4" id="KW-1185">Reference proteome</keyword>
<dbReference type="CDD" id="cd00085">
    <property type="entry name" value="HNHc"/>
    <property type="match status" value="1"/>
</dbReference>
<sequence>MRKYTYTPELLAEAAANAASIADVLRYLGIPWSGGTHAHISRRLKHFGIDTSHFRRHSPYKGKPSPRRYLPTEILVMRPDGSPRQKPTKLRRALQEVGVPYRCADCKIDGSWQGRPLTLHIDHVNGNWLDNRKENLRFLCPNCHSQTENFAGKGRGKGVVAQPAEATALGAVKCGFESRRPHKNSNENDSAFSSAEESDSPGERRTAPAKMAVMVSADDLAFLERYVAADEAPSRSSAIRTAIALLRARSERE</sequence>
<feature type="domain" description="HNH" evidence="2">
    <location>
        <begin position="103"/>
        <end position="149"/>
    </location>
</feature>
<evidence type="ECO:0000313" key="3">
    <source>
        <dbReference type="EMBL" id="GIH33615.1"/>
    </source>
</evidence>
<evidence type="ECO:0000313" key="4">
    <source>
        <dbReference type="Proteomes" id="UP000651728"/>
    </source>
</evidence>
<dbReference type="InterPro" id="IPR002711">
    <property type="entry name" value="HNH"/>
</dbReference>
<reference evidence="3 4" key="1">
    <citation type="submission" date="2021-01" db="EMBL/GenBank/DDBJ databases">
        <title>Whole genome shotgun sequence of Microbispora amethystogenes NBRC 101907.</title>
        <authorList>
            <person name="Komaki H."/>
            <person name="Tamura T."/>
        </authorList>
    </citation>
    <scope>NUCLEOTIDE SEQUENCE [LARGE SCALE GENOMIC DNA]</scope>
    <source>
        <strain evidence="3 4">NBRC 101907</strain>
    </source>
</reference>
<evidence type="ECO:0000259" key="2">
    <source>
        <dbReference type="Pfam" id="PF01844"/>
    </source>
</evidence>
<accession>A0ABQ4FFQ6</accession>
<dbReference type="Proteomes" id="UP000651728">
    <property type="component" value="Unassembled WGS sequence"/>
</dbReference>